<dbReference type="PANTHER" id="PTHR11579:SF0">
    <property type="entry name" value="PROTEIN-L-ISOASPARTATE(D-ASPARTATE) O-METHYLTRANSFERASE"/>
    <property type="match status" value="1"/>
</dbReference>
<comment type="subcellular location">
    <subcellularLocation>
        <location evidence="1">Cytoplasm</location>
    </subcellularLocation>
</comment>
<dbReference type="AlphaFoldDB" id="A0A366LE63"/>
<organism evidence="12 13">
    <name type="scientific">Spongiactinospora rosea</name>
    <dbReference type="NCBI Taxonomy" id="2248750"/>
    <lineage>
        <taxon>Bacteria</taxon>
        <taxon>Bacillati</taxon>
        <taxon>Actinomycetota</taxon>
        <taxon>Actinomycetes</taxon>
        <taxon>Streptosporangiales</taxon>
        <taxon>Streptosporangiaceae</taxon>
        <taxon>Spongiactinospora</taxon>
    </lineage>
</organism>
<sequence length="409" mass="44046">MSMWKQVRRREAIDALAAYLASRGAIDVRDHRSRAWITGMHQVPRHRFVPWQAYADACQAGESSRVIDQAIDRADWWRAAYTDCSIIVQRADGAAEVTDSAAEPTCALPAPSTLFPSLDLLGLEDHHRVLEIGTGTGWTAALLAWRLGDEAVTTIEVDPALAETAAANLAQARCSPTLAVGNGRYGYRDEAPYDRVHVACGVWSIPQEWIEQTRPGGRIVLPFMPPPAGAGHGGQRLVLTVMRGGTATGRFCGPAASCMMLRDQRERIDEHGEEGGRHTTTRLDPRVLAAPPGGLLLTLAALAPAILTRACYEPHGGGGAYVMRLAELGGSSWARVATIPGTPDADVLQGGDHDLWDTIEAACTAWLAWGQPGPDRFGMTVSPEGQVMWLDHPGRTLAPLAPARRDPRG</sequence>
<evidence type="ECO:0000256" key="4">
    <source>
        <dbReference type="ARBA" id="ARBA00013346"/>
    </source>
</evidence>
<dbReference type="PANTHER" id="PTHR11579">
    <property type="entry name" value="PROTEIN-L-ISOASPARTATE O-METHYLTRANSFERASE"/>
    <property type="match status" value="1"/>
</dbReference>
<dbReference type="GO" id="GO:0005737">
    <property type="term" value="C:cytoplasm"/>
    <property type="evidence" value="ECO:0007669"/>
    <property type="project" value="UniProtKB-SubCell"/>
</dbReference>
<dbReference type="EMBL" id="QMEY01000048">
    <property type="protein sequence ID" value="RBQ12168.1"/>
    <property type="molecule type" value="Genomic_DNA"/>
</dbReference>
<evidence type="ECO:0000256" key="1">
    <source>
        <dbReference type="ARBA" id="ARBA00004496"/>
    </source>
</evidence>
<keyword evidence="7 12" id="KW-0808">Transferase</keyword>
<evidence type="ECO:0000256" key="11">
    <source>
        <dbReference type="ARBA" id="ARBA00031350"/>
    </source>
</evidence>
<evidence type="ECO:0000256" key="2">
    <source>
        <dbReference type="ARBA" id="ARBA00005369"/>
    </source>
</evidence>
<dbReference type="OrthoDB" id="3501659at2"/>
<keyword evidence="5" id="KW-0963">Cytoplasm</keyword>
<dbReference type="GO" id="GO:0032259">
    <property type="term" value="P:methylation"/>
    <property type="evidence" value="ECO:0007669"/>
    <property type="project" value="UniProtKB-KW"/>
</dbReference>
<dbReference type="RefSeq" id="WP_113986837.1">
    <property type="nucleotide sequence ID" value="NZ_QMEY01000048.1"/>
</dbReference>
<keyword evidence="6 12" id="KW-0489">Methyltransferase</keyword>
<proteinExistence type="inferred from homology"/>
<evidence type="ECO:0000256" key="9">
    <source>
        <dbReference type="ARBA" id="ARBA00030757"/>
    </source>
</evidence>
<keyword evidence="8" id="KW-0949">S-adenosyl-L-methionine</keyword>
<gene>
    <name evidence="12" type="ORF">DP939_44290</name>
</gene>
<dbReference type="SUPFAM" id="SSF53335">
    <property type="entry name" value="S-adenosyl-L-methionine-dependent methyltransferases"/>
    <property type="match status" value="1"/>
</dbReference>
<dbReference type="InterPro" id="IPR000682">
    <property type="entry name" value="PCMT"/>
</dbReference>
<evidence type="ECO:0000256" key="8">
    <source>
        <dbReference type="ARBA" id="ARBA00022691"/>
    </source>
</evidence>
<evidence type="ECO:0000313" key="12">
    <source>
        <dbReference type="EMBL" id="RBQ12168.1"/>
    </source>
</evidence>
<dbReference type="InterPro" id="IPR029063">
    <property type="entry name" value="SAM-dependent_MTases_sf"/>
</dbReference>
<reference evidence="12 13" key="1">
    <citation type="submission" date="2018-06" db="EMBL/GenBank/DDBJ databases">
        <title>Sphaerisporangium craniellae sp. nov., isolated from a marine sponge in the South China Sea.</title>
        <authorList>
            <person name="Li L."/>
        </authorList>
    </citation>
    <scope>NUCLEOTIDE SEQUENCE [LARGE SCALE GENOMIC DNA]</scope>
    <source>
        <strain evidence="12 13">LHW63015</strain>
    </source>
</reference>
<dbReference type="EC" id="2.1.1.77" evidence="3"/>
<dbReference type="Pfam" id="PF01135">
    <property type="entry name" value="PCMT"/>
    <property type="match status" value="1"/>
</dbReference>
<evidence type="ECO:0000256" key="5">
    <source>
        <dbReference type="ARBA" id="ARBA00022490"/>
    </source>
</evidence>
<accession>A0A366LE63</accession>
<evidence type="ECO:0000256" key="7">
    <source>
        <dbReference type="ARBA" id="ARBA00022679"/>
    </source>
</evidence>
<evidence type="ECO:0000256" key="10">
    <source>
        <dbReference type="ARBA" id="ARBA00031323"/>
    </source>
</evidence>
<dbReference type="Proteomes" id="UP000253303">
    <property type="component" value="Unassembled WGS sequence"/>
</dbReference>
<keyword evidence="13" id="KW-1185">Reference proteome</keyword>
<dbReference type="Gene3D" id="3.40.50.150">
    <property type="entry name" value="Vaccinia Virus protein VP39"/>
    <property type="match status" value="1"/>
</dbReference>
<name>A0A366LE63_9ACTN</name>
<comment type="similarity">
    <text evidence="2">Belongs to the methyltransferase superfamily. L-isoaspartyl/D-aspartyl protein methyltransferase family.</text>
</comment>
<comment type="caution">
    <text evidence="12">The sequence shown here is derived from an EMBL/GenBank/DDBJ whole genome shotgun (WGS) entry which is preliminary data.</text>
</comment>
<evidence type="ECO:0000256" key="6">
    <source>
        <dbReference type="ARBA" id="ARBA00022603"/>
    </source>
</evidence>
<evidence type="ECO:0000256" key="3">
    <source>
        <dbReference type="ARBA" id="ARBA00011890"/>
    </source>
</evidence>
<protein>
    <recommendedName>
        <fullName evidence="4">Protein-L-isoaspartate O-methyltransferase</fullName>
        <ecNumber evidence="3">2.1.1.77</ecNumber>
    </recommendedName>
    <alternativeName>
        <fullName evidence="11">L-isoaspartyl protein carboxyl methyltransferase</fullName>
    </alternativeName>
    <alternativeName>
        <fullName evidence="9">Protein L-isoaspartyl methyltransferase</fullName>
    </alternativeName>
    <alternativeName>
        <fullName evidence="10">Protein-beta-aspartate methyltransferase</fullName>
    </alternativeName>
</protein>
<dbReference type="CDD" id="cd02440">
    <property type="entry name" value="AdoMet_MTases"/>
    <property type="match status" value="1"/>
</dbReference>
<evidence type="ECO:0000313" key="13">
    <source>
        <dbReference type="Proteomes" id="UP000253303"/>
    </source>
</evidence>
<dbReference type="GO" id="GO:0004719">
    <property type="term" value="F:protein-L-isoaspartate (D-aspartate) O-methyltransferase activity"/>
    <property type="evidence" value="ECO:0007669"/>
    <property type="project" value="UniProtKB-EC"/>
</dbReference>